<proteinExistence type="predicted"/>
<evidence type="ECO:0000313" key="3">
    <source>
        <dbReference type="Proteomes" id="UP000290253"/>
    </source>
</evidence>
<dbReference type="OrthoDB" id="115074at2"/>
<dbReference type="RefSeq" id="WP_129209966.1">
    <property type="nucleotide sequence ID" value="NZ_BMGU01000002.1"/>
</dbReference>
<evidence type="ECO:0000313" key="2">
    <source>
        <dbReference type="EMBL" id="RXS93423.1"/>
    </source>
</evidence>
<reference evidence="2 3" key="1">
    <citation type="journal article" date="2016" name="Int. J. Syst. Evol. Microbiol.">
        <title>Acidipila dinghuensis sp. nov., an acidobacterium isolated from forest soil.</title>
        <authorList>
            <person name="Jiang Y.W."/>
            <person name="Wang J."/>
            <person name="Chen M.H."/>
            <person name="Lv Y.Y."/>
            <person name="Qiu L.H."/>
        </authorList>
    </citation>
    <scope>NUCLEOTIDE SEQUENCE [LARGE SCALE GENOMIC DNA]</scope>
    <source>
        <strain evidence="2 3">DHOF10</strain>
    </source>
</reference>
<name>A0A4Q1S961_9BACT</name>
<gene>
    <name evidence="2" type="ORF">ESZ00_18955</name>
</gene>
<dbReference type="Proteomes" id="UP000290253">
    <property type="component" value="Unassembled WGS sequence"/>
</dbReference>
<dbReference type="EMBL" id="SDMK01000005">
    <property type="protein sequence ID" value="RXS93423.1"/>
    <property type="molecule type" value="Genomic_DNA"/>
</dbReference>
<evidence type="ECO:0000256" key="1">
    <source>
        <dbReference type="SAM" id="Phobius"/>
    </source>
</evidence>
<feature type="transmembrane region" description="Helical" evidence="1">
    <location>
        <begin position="188"/>
        <end position="209"/>
    </location>
</feature>
<keyword evidence="1" id="KW-0472">Membrane</keyword>
<sequence>MPPTFVVPAATRDVGSSEPAVIGHEAIIEQVRRIIGSTYFRNSRRYPPFIRYVVEQALQRPGEVLKERMIGIEVFRRSSDYDTATDPIVRVTAGEIRKRLAQYYQEPDHHRELRIELPLGSYMPVFMEPAASTGEEHDGGESETSHRYVLPSDDPALLMPAESKQKNGSTAHALSDISDSIMLRKHHFLPLLSIGGTIFLLLSVAFVIFSHAYIRKPQEDTGLAYVWNPFWNTDSSTLIVLGTHSLDKDGHDLSPGEIPEMGKDTTMLSSMIRSDMVPISDLVSVETLVRPLADHRRKYSVRAAHETTFEQIQQGPVLLIGAFDNPWTLRLTENLPYVFRAGKNGVNWIVDRQRPQNQWGFDWSFDSAQQARGSSRDYAIVAGFFDADIQQHVLVAAGIGKSGTAAAAEFLSTNGYLKSWLAHAPAQKNNFEIVLTTETMDAQQGPPRVVQMQTW</sequence>
<keyword evidence="3" id="KW-1185">Reference proteome</keyword>
<dbReference type="AlphaFoldDB" id="A0A4Q1S961"/>
<keyword evidence="1" id="KW-1133">Transmembrane helix</keyword>
<keyword evidence="1" id="KW-0812">Transmembrane</keyword>
<protein>
    <submittedName>
        <fullName evidence="2">Uncharacterized protein</fullName>
    </submittedName>
</protein>
<organism evidence="2 3">
    <name type="scientific">Silvibacterium dinghuense</name>
    <dbReference type="NCBI Taxonomy" id="1560006"/>
    <lineage>
        <taxon>Bacteria</taxon>
        <taxon>Pseudomonadati</taxon>
        <taxon>Acidobacteriota</taxon>
        <taxon>Terriglobia</taxon>
        <taxon>Terriglobales</taxon>
        <taxon>Acidobacteriaceae</taxon>
        <taxon>Silvibacterium</taxon>
    </lineage>
</organism>
<accession>A0A4Q1S961</accession>
<comment type="caution">
    <text evidence="2">The sequence shown here is derived from an EMBL/GenBank/DDBJ whole genome shotgun (WGS) entry which is preliminary data.</text>
</comment>